<dbReference type="EMBL" id="CP027059">
    <property type="protein sequence ID" value="UQZ82964.1"/>
    <property type="molecule type" value="Genomic_DNA"/>
</dbReference>
<dbReference type="Proteomes" id="UP001057134">
    <property type="component" value="Chromosome"/>
</dbReference>
<gene>
    <name evidence="1" type="ORF">SK3146_02124</name>
</gene>
<reference evidence="1" key="2">
    <citation type="journal article" date="2021" name="J Anim Sci Technol">
        <title>Complete genome sequence of Paenibacillus konkukensis sp. nov. SK3146 as a potential probiotic strain.</title>
        <authorList>
            <person name="Jung H.I."/>
            <person name="Park S."/>
            <person name="Niu K.M."/>
            <person name="Lee S.W."/>
            <person name="Kothari D."/>
            <person name="Yi K.J."/>
            <person name="Kim S.K."/>
        </authorList>
    </citation>
    <scope>NUCLEOTIDE SEQUENCE</scope>
    <source>
        <strain evidence="1">SK3146</strain>
    </source>
</reference>
<sequence length="165" mass="18960">MKYIQAVGVEEGERYYFETDGQGTAYRQITVFDGNRYRVSAAPDFFLTDQEVEMMEGDCEIPKEQFERLWLQATEPYRADWQRVKRQYSPGDFVSGVIAMFYPHGTIIRLSGEQAYAVTGDAGLRERTPPQYLYPGYRIEGVVAGYDEEHLWLVLEGCVITGENV</sequence>
<accession>A0ABY4RND6</accession>
<name>A0ABY4RND6_9BACL</name>
<keyword evidence="2" id="KW-1185">Reference proteome</keyword>
<evidence type="ECO:0000313" key="1">
    <source>
        <dbReference type="EMBL" id="UQZ82964.1"/>
    </source>
</evidence>
<evidence type="ECO:0000313" key="2">
    <source>
        <dbReference type="Proteomes" id="UP001057134"/>
    </source>
</evidence>
<evidence type="ECO:0008006" key="3">
    <source>
        <dbReference type="Google" id="ProtNLM"/>
    </source>
</evidence>
<dbReference type="RefSeq" id="WP_249865043.1">
    <property type="nucleotide sequence ID" value="NZ_CP027059.1"/>
</dbReference>
<protein>
    <recommendedName>
        <fullName evidence="3">S1 motif domain-containing protein</fullName>
    </recommendedName>
</protein>
<proteinExistence type="predicted"/>
<organism evidence="1 2">
    <name type="scientific">Paenibacillus konkukensis</name>
    <dbReference type="NCBI Taxonomy" id="2020716"/>
    <lineage>
        <taxon>Bacteria</taxon>
        <taxon>Bacillati</taxon>
        <taxon>Bacillota</taxon>
        <taxon>Bacilli</taxon>
        <taxon>Bacillales</taxon>
        <taxon>Paenibacillaceae</taxon>
        <taxon>Paenibacillus</taxon>
    </lineage>
</organism>
<reference evidence="1" key="1">
    <citation type="submission" date="2018-02" db="EMBL/GenBank/DDBJ databases">
        <authorList>
            <person name="Kim S.-K."/>
            <person name="Jung H.-I."/>
            <person name="Lee S.-W."/>
        </authorList>
    </citation>
    <scope>NUCLEOTIDE SEQUENCE</scope>
    <source>
        <strain evidence="1">SK3146</strain>
    </source>
</reference>